<protein>
    <submittedName>
        <fullName evidence="1">Uncharacterized protein</fullName>
    </submittedName>
</protein>
<gene>
    <name evidence="1" type="ORF">CHU95_03425</name>
</gene>
<name>A0A255Z5M2_9PROT</name>
<dbReference type="Proteomes" id="UP000216998">
    <property type="component" value="Unassembled WGS sequence"/>
</dbReference>
<evidence type="ECO:0000313" key="2">
    <source>
        <dbReference type="Proteomes" id="UP000216998"/>
    </source>
</evidence>
<accession>A0A255Z5M2</accession>
<reference evidence="1 2" key="1">
    <citation type="submission" date="2017-07" db="EMBL/GenBank/DDBJ databases">
        <title>Niveispirillum cyanobacteriorum sp. nov., isolated from cyanobacterial aggregates in a eutrophic lake.</title>
        <authorList>
            <person name="Cai H."/>
        </authorList>
    </citation>
    <scope>NUCLEOTIDE SEQUENCE [LARGE SCALE GENOMIC DNA]</scope>
    <source>
        <strain evidence="2">TH1-14</strain>
    </source>
</reference>
<keyword evidence="2" id="KW-1185">Reference proteome</keyword>
<comment type="caution">
    <text evidence="1">The sequence shown here is derived from an EMBL/GenBank/DDBJ whole genome shotgun (WGS) entry which is preliminary data.</text>
</comment>
<dbReference type="AlphaFoldDB" id="A0A255Z5M2"/>
<proteinExistence type="predicted"/>
<dbReference type="RefSeq" id="WP_094453755.1">
    <property type="nucleotide sequence ID" value="NZ_NOXU01000020.1"/>
</dbReference>
<evidence type="ECO:0000313" key="1">
    <source>
        <dbReference type="EMBL" id="OYQ36833.1"/>
    </source>
</evidence>
<sequence>MDRTEEFEADLAAGARRALERGRDAGEGEEGFEADLVAGVREQLRRREEARRRREEWVQKRWDEFYQRLAADAAAMED</sequence>
<dbReference type="EMBL" id="NOXU01000020">
    <property type="protein sequence ID" value="OYQ36833.1"/>
    <property type="molecule type" value="Genomic_DNA"/>
</dbReference>
<organism evidence="1 2">
    <name type="scientific">Niveispirillum lacus</name>
    <dbReference type="NCBI Taxonomy" id="1981099"/>
    <lineage>
        <taxon>Bacteria</taxon>
        <taxon>Pseudomonadati</taxon>
        <taxon>Pseudomonadota</taxon>
        <taxon>Alphaproteobacteria</taxon>
        <taxon>Rhodospirillales</taxon>
        <taxon>Azospirillaceae</taxon>
        <taxon>Niveispirillum</taxon>
    </lineage>
</organism>